<keyword evidence="3" id="KW-1185">Reference proteome</keyword>
<comment type="caution">
    <text evidence="2">The sequence shown here is derived from an EMBL/GenBank/DDBJ whole genome shotgun (WGS) entry which is preliminary data.</text>
</comment>
<dbReference type="EMBL" id="JAULSW010000005">
    <property type="protein sequence ID" value="KAK3381185.1"/>
    <property type="molecule type" value="Genomic_DNA"/>
</dbReference>
<proteinExistence type="predicted"/>
<evidence type="ECO:0000256" key="1">
    <source>
        <dbReference type="SAM" id="SignalP"/>
    </source>
</evidence>
<evidence type="ECO:0000313" key="2">
    <source>
        <dbReference type="EMBL" id="KAK3381185.1"/>
    </source>
</evidence>
<reference evidence="2" key="1">
    <citation type="journal article" date="2023" name="Mol. Phylogenet. Evol.">
        <title>Genome-scale phylogeny and comparative genomics of the fungal order Sordariales.</title>
        <authorList>
            <person name="Hensen N."/>
            <person name="Bonometti L."/>
            <person name="Westerberg I."/>
            <person name="Brannstrom I.O."/>
            <person name="Guillou S."/>
            <person name="Cros-Aarteil S."/>
            <person name="Calhoun S."/>
            <person name="Haridas S."/>
            <person name="Kuo A."/>
            <person name="Mondo S."/>
            <person name="Pangilinan J."/>
            <person name="Riley R."/>
            <person name="LaButti K."/>
            <person name="Andreopoulos B."/>
            <person name="Lipzen A."/>
            <person name="Chen C."/>
            <person name="Yan M."/>
            <person name="Daum C."/>
            <person name="Ng V."/>
            <person name="Clum A."/>
            <person name="Steindorff A."/>
            <person name="Ohm R.A."/>
            <person name="Martin F."/>
            <person name="Silar P."/>
            <person name="Natvig D.O."/>
            <person name="Lalanne C."/>
            <person name="Gautier V."/>
            <person name="Ament-Velasquez S.L."/>
            <person name="Kruys A."/>
            <person name="Hutchinson M.I."/>
            <person name="Powell A.J."/>
            <person name="Barry K."/>
            <person name="Miller A.N."/>
            <person name="Grigoriev I.V."/>
            <person name="Debuchy R."/>
            <person name="Gladieux P."/>
            <person name="Hiltunen Thoren M."/>
            <person name="Johannesson H."/>
        </authorList>
    </citation>
    <scope>NUCLEOTIDE SEQUENCE</scope>
    <source>
        <strain evidence="2">CBS 232.78</strain>
    </source>
</reference>
<name>A0AAE0NGR8_9PEZI</name>
<protein>
    <submittedName>
        <fullName evidence="2">Uncharacterized protein</fullName>
    </submittedName>
</protein>
<reference evidence="2" key="2">
    <citation type="submission" date="2023-06" db="EMBL/GenBank/DDBJ databases">
        <authorList>
            <consortium name="Lawrence Berkeley National Laboratory"/>
            <person name="Haridas S."/>
            <person name="Hensen N."/>
            <person name="Bonometti L."/>
            <person name="Westerberg I."/>
            <person name="Brannstrom I.O."/>
            <person name="Guillou S."/>
            <person name="Cros-Aarteil S."/>
            <person name="Calhoun S."/>
            <person name="Kuo A."/>
            <person name="Mondo S."/>
            <person name="Pangilinan J."/>
            <person name="Riley R."/>
            <person name="LaButti K."/>
            <person name="Andreopoulos B."/>
            <person name="Lipzen A."/>
            <person name="Chen C."/>
            <person name="Yanf M."/>
            <person name="Daum C."/>
            <person name="Ng V."/>
            <person name="Clum A."/>
            <person name="Steindorff A."/>
            <person name="Ohm R."/>
            <person name="Martin F."/>
            <person name="Silar P."/>
            <person name="Natvig D."/>
            <person name="Lalanne C."/>
            <person name="Gautier V."/>
            <person name="Ament-velasquez S.L."/>
            <person name="Kruys A."/>
            <person name="Hutchinson M.I."/>
            <person name="Powell A.J."/>
            <person name="Barry K."/>
            <person name="Miller A.N."/>
            <person name="Grigoriev I.V."/>
            <person name="Debuchy R."/>
            <person name="Gladieux P."/>
            <person name="Thoren M.H."/>
            <person name="Johannesson H."/>
        </authorList>
    </citation>
    <scope>NUCLEOTIDE SEQUENCE</scope>
    <source>
        <strain evidence="2">CBS 232.78</strain>
    </source>
</reference>
<accession>A0AAE0NGR8</accession>
<dbReference type="AlphaFoldDB" id="A0AAE0NGR8"/>
<evidence type="ECO:0000313" key="3">
    <source>
        <dbReference type="Proteomes" id="UP001285441"/>
    </source>
</evidence>
<feature type="chain" id="PRO_5042169822" evidence="1">
    <location>
        <begin position="23"/>
        <end position="202"/>
    </location>
</feature>
<gene>
    <name evidence="2" type="ORF">B0H63DRAFT_197542</name>
</gene>
<sequence length="202" mass="21450">MHSTNFLAITMSVFTAISPVAAGSIARESGLAATNLFAKRDICTGKACNSRADCEPHGCDNGCNTNGKCHQQLFYCRACKVNRREDGSLFVVDGDLNQAIGRVELVEGFVDEEEAEDKEDAAAAAAAVSAGSLFAKRDICTGKSCNSRADCEPHGCDNGCNTNGKCHQQLPGFCRSCEINKREDGTIVVVKRTGEVIGHVIA</sequence>
<keyword evidence="1" id="KW-0732">Signal</keyword>
<organism evidence="2 3">
    <name type="scientific">Podospora didyma</name>
    <dbReference type="NCBI Taxonomy" id="330526"/>
    <lineage>
        <taxon>Eukaryota</taxon>
        <taxon>Fungi</taxon>
        <taxon>Dikarya</taxon>
        <taxon>Ascomycota</taxon>
        <taxon>Pezizomycotina</taxon>
        <taxon>Sordariomycetes</taxon>
        <taxon>Sordariomycetidae</taxon>
        <taxon>Sordariales</taxon>
        <taxon>Podosporaceae</taxon>
        <taxon>Podospora</taxon>
    </lineage>
</organism>
<dbReference type="Proteomes" id="UP001285441">
    <property type="component" value="Unassembled WGS sequence"/>
</dbReference>
<feature type="signal peptide" evidence="1">
    <location>
        <begin position="1"/>
        <end position="22"/>
    </location>
</feature>